<reference evidence="2" key="1">
    <citation type="submission" date="2022-10" db="EMBL/GenBank/DDBJ databases">
        <title>Genome assembly of Pristionchus species.</title>
        <authorList>
            <person name="Yoshida K."/>
            <person name="Sommer R.J."/>
        </authorList>
    </citation>
    <scope>NUCLEOTIDE SEQUENCE [LARGE SCALE GENOMIC DNA]</scope>
    <source>
        <strain evidence="2">RS5460</strain>
    </source>
</reference>
<dbReference type="EMBL" id="BTRK01000002">
    <property type="protein sequence ID" value="GMR38690.1"/>
    <property type="molecule type" value="Genomic_DNA"/>
</dbReference>
<organism evidence="1 2">
    <name type="scientific">Pristionchus mayeri</name>
    <dbReference type="NCBI Taxonomy" id="1317129"/>
    <lineage>
        <taxon>Eukaryota</taxon>
        <taxon>Metazoa</taxon>
        <taxon>Ecdysozoa</taxon>
        <taxon>Nematoda</taxon>
        <taxon>Chromadorea</taxon>
        <taxon>Rhabditida</taxon>
        <taxon>Rhabditina</taxon>
        <taxon>Diplogasteromorpha</taxon>
        <taxon>Diplogasteroidea</taxon>
        <taxon>Neodiplogasteridae</taxon>
        <taxon>Pristionchus</taxon>
    </lineage>
</organism>
<keyword evidence="2" id="KW-1185">Reference proteome</keyword>
<evidence type="ECO:0000313" key="1">
    <source>
        <dbReference type="EMBL" id="GMR38690.1"/>
    </source>
</evidence>
<name>A0AAN5CBV3_9BILA</name>
<sequence length="68" mass="7881">MTRNEGKIRREDNATYPMHDEIRIGELSEDGKSITYYTRRSYLEIADIYVKDCVPGMVGSTFLCVKDE</sequence>
<accession>A0AAN5CBV3</accession>
<proteinExistence type="predicted"/>
<comment type="caution">
    <text evidence="1">The sequence shown here is derived from an EMBL/GenBank/DDBJ whole genome shotgun (WGS) entry which is preliminary data.</text>
</comment>
<dbReference type="AlphaFoldDB" id="A0AAN5CBV3"/>
<evidence type="ECO:0000313" key="2">
    <source>
        <dbReference type="Proteomes" id="UP001328107"/>
    </source>
</evidence>
<protein>
    <submittedName>
        <fullName evidence="1">Uncharacterized protein</fullName>
    </submittedName>
</protein>
<dbReference type="Proteomes" id="UP001328107">
    <property type="component" value="Unassembled WGS sequence"/>
</dbReference>
<gene>
    <name evidence="1" type="ORF">PMAYCL1PPCAC_08885</name>
</gene>